<dbReference type="InterPro" id="IPR036890">
    <property type="entry name" value="HATPase_C_sf"/>
</dbReference>
<dbReference type="PATRIC" id="fig|1432052.4.peg.6166"/>
<accession>A0A1E3A1V6</accession>
<dbReference type="InterPro" id="IPR033479">
    <property type="entry name" value="dCache_1"/>
</dbReference>
<dbReference type="Pfam" id="PF06580">
    <property type="entry name" value="His_kinase"/>
    <property type="match status" value="1"/>
</dbReference>
<evidence type="ECO:0000256" key="1">
    <source>
        <dbReference type="ARBA" id="ARBA00004651"/>
    </source>
</evidence>
<comment type="caution">
    <text evidence="8">The sequence shown here is derived from an EMBL/GenBank/DDBJ whole genome shotgun (WGS) entry which is preliminary data.</text>
</comment>
<evidence type="ECO:0000259" key="7">
    <source>
        <dbReference type="Pfam" id="PF06580"/>
    </source>
</evidence>
<keyword evidence="5" id="KW-0472">Membrane</keyword>
<dbReference type="PANTHER" id="PTHR34220">
    <property type="entry name" value="SENSOR HISTIDINE KINASE YPDA"/>
    <property type="match status" value="1"/>
</dbReference>
<evidence type="ECO:0000256" key="2">
    <source>
        <dbReference type="ARBA" id="ARBA00022475"/>
    </source>
</evidence>
<evidence type="ECO:0000313" key="8">
    <source>
        <dbReference type="EMBL" id="ODM02391.1"/>
    </source>
</evidence>
<dbReference type="RefSeq" id="WP_069154929.1">
    <property type="nucleotide sequence ID" value="NZ_MCGH01000004.1"/>
</dbReference>
<dbReference type="AlphaFoldDB" id="A0A1E3A1V6"/>
<dbReference type="Pfam" id="PF02743">
    <property type="entry name" value="dCache_1"/>
    <property type="match status" value="1"/>
</dbReference>
<evidence type="ECO:0000259" key="6">
    <source>
        <dbReference type="Pfam" id="PF02743"/>
    </source>
</evidence>
<dbReference type="Proteomes" id="UP000094067">
    <property type="component" value="Unassembled WGS sequence"/>
</dbReference>
<dbReference type="EMBL" id="MCGH01000004">
    <property type="protein sequence ID" value="ODM02391.1"/>
    <property type="molecule type" value="Genomic_DNA"/>
</dbReference>
<dbReference type="Gene3D" id="3.30.565.10">
    <property type="entry name" value="Histidine kinase-like ATPase, C-terminal domain"/>
    <property type="match status" value="1"/>
</dbReference>
<keyword evidence="3" id="KW-0812">Transmembrane</keyword>
<gene>
    <name evidence="8" type="ORF">BEI61_05553</name>
</gene>
<dbReference type="GO" id="GO:0000155">
    <property type="term" value="F:phosphorelay sensor kinase activity"/>
    <property type="evidence" value="ECO:0007669"/>
    <property type="project" value="InterPro"/>
</dbReference>
<evidence type="ECO:0000313" key="9">
    <source>
        <dbReference type="Proteomes" id="UP000094067"/>
    </source>
</evidence>
<feature type="domain" description="Signal transduction histidine kinase internal region" evidence="7">
    <location>
        <begin position="362"/>
        <end position="439"/>
    </location>
</feature>
<comment type="subcellular location">
    <subcellularLocation>
        <location evidence="1">Cell membrane</location>
        <topology evidence="1">Multi-pass membrane protein</topology>
    </subcellularLocation>
</comment>
<evidence type="ECO:0000256" key="5">
    <source>
        <dbReference type="ARBA" id="ARBA00023136"/>
    </source>
</evidence>
<sequence>MRLSFKKSIVLIILVAILIQVGSQFIYIHKIAENSAQRLLSYTNTTVKQIENNLDSAFKSIAYTTTYFSINSGVQQFLAEEEQLEKYRMLTFVNDTCQAAVAMNSQIQTALLFNKEGKCEYSYSSSEMKFQEELQKVERECYKEAVNNRFIFYKGDDGREALLCITPIYSNKAAIFTESQRIGTVMLVIRPNAIMKVLEETGNAEEVEFYLLDPLGRIMAANSGAEVLEREQPGYTYLEREIWGGQGFRIVGKINNHQVVREYDLFRSQMLLSCAVMVGMLLLIGWLFNQTIAHPIDRLIEEVAELGTNRRKKQITGKYHFQLTPLVDKMNEMLKNNAQMSQRIFDTQQRLYETELVKTESEIYALRSQINPHFLYNTLQCMGGIALMNDQPLVAEMASNMAEIFRYSIKEGDKVTVREETDFLKKYLDICDVRFNGRFRWEMEMEEGIGELPIDKMILQPLVENAVYHGLEKRTEPGGMLWIKGCREGQSLVFFIIDNGGRLEGERLAKLQETLADRELLEQERRARKRIGLVNIQSRLKLMYGEEGGLTVEGKDGKVIVTVRLPIEETGIL</sequence>
<evidence type="ECO:0000256" key="3">
    <source>
        <dbReference type="ARBA" id="ARBA00022692"/>
    </source>
</evidence>
<dbReference type="Gene3D" id="6.10.340.10">
    <property type="match status" value="1"/>
</dbReference>
<keyword evidence="8" id="KW-0808">Transferase</keyword>
<organism evidence="8 9">
    <name type="scientific">Eisenbergiella tayi</name>
    <dbReference type="NCBI Taxonomy" id="1432052"/>
    <lineage>
        <taxon>Bacteria</taxon>
        <taxon>Bacillati</taxon>
        <taxon>Bacillota</taxon>
        <taxon>Clostridia</taxon>
        <taxon>Lachnospirales</taxon>
        <taxon>Lachnospiraceae</taxon>
        <taxon>Eisenbergiella</taxon>
    </lineage>
</organism>
<dbReference type="PANTHER" id="PTHR34220:SF7">
    <property type="entry name" value="SENSOR HISTIDINE KINASE YPDA"/>
    <property type="match status" value="1"/>
</dbReference>
<keyword evidence="8" id="KW-0418">Kinase</keyword>
<dbReference type="InterPro" id="IPR010559">
    <property type="entry name" value="Sig_transdc_His_kin_internal"/>
</dbReference>
<feature type="domain" description="Cache" evidence="6">
    <location>
        <begin position="37"/>
        <end position="222"/>
    </location>
</feature>
<name>A0A1E3A1V6_9FIRM</name>
<evidence type="ECO:0000256" key="4">
    <source>
        <dbReference type="ARBA" id="ARBA00022989"/>
    </source>
</evidence>
<protein>
    <submittedName>
        <fullName evidence="8">Putative sensor-like histidine kinase</fullName>
        <ecNumber evidence="8">2.7.13.3</ecNumber>
    </submittedName>
</protein>
<keyword evidence="4" id="KW-1133">Transmembrane helix</keyword>
<dbReference type="EC" id="2.7.13.3" evidence="8"/>
<keyword evidence="2" id="KW-1003">Cell membrane</keyword>
<reference evidence="8 9" key="1">
    <citation type="submission" date="2016-07" db="EMBL/GenBank/DDBJ databases">
        <title>Characterization of isolates of Eisenbergiella tayi derived from blood cultures, using whole genome sequencing.</title>
        <authorList>
            <person name="Burdz T."/>
            <person name="Wiebe D."/>
            <person name="Huynh C."/>
            <person name="Bernard K."/>
        </authorList>
    </citation>
    <scope>NUCLEOTIDE SEQUENCE [LARGE SCALE GENOMIC DNA]</scope>
    <source>
        <strain evidence="8 9">NML 110608</strain>
    </source>
</reference>
<dbReference type="SUPFAM" id="SSF55874">
    <property type="entry name" value="ATPase domain of HSP90 chaperone/DNA topoisomerase II/histidine kinase"/>
    <property type="match status" value="1"/>
</dbReference>
<proteinExistence type="predicted"/>
<dbReference type="GO" id="GO:0005886">
    <property type="term" value="C:plasma membrane"/>
    <property type="evidence" value="ECO:0007669"/>
    <property type="project" value="UniProtKB-SubCell"/>
</dbReference>
<dbReference type="InterPro" id="IPR050640">
    <property type="entry name" value="Bact_2-comp_sensor_kinase"/>
</dbReference>